<keyword evidence="3" id="KW-1185">Reference proteome</keyword>
<evidence type="ECO:0000313" key="3">
    <source>
        <dbReference type="Proteomes" id="UP000604046"/>
    </source>
</evidence>
<sequence length="1293" mass="143017">MRYVQFCKKAGHPPFPLQEDFLHRFVKDYCAKQAPTFARSFLSSVAFCRHVLKCKFEDVFSTRLTGACNSLYLKKRKQVQKPPLKVSHVKALERIVLGQGDFGGADRYAAGCFVYAIYARARFSDMQNSGLLTKDVVELPDGGYKGFLEASVSRTKTAYTLERKTRYLAMCATIQGLLDDSWGLAWMATGLSWAAKWGTSKELRVILGYHSSARSNCDVVYGRDNVVWNVHGDPPLVGDDDEISASSEGSEDEEHPDVEEEEHAADEIVGPWQPAAGLREAMADAEVFRRNTSRYIHVVSSEKGSQFRCGRAITKSYVRMATSYSDSQSVFNARVDASGIPTADADKIKASVSSLRQLAFISSFTPGQADETPLMAALKTMLGRDAELGVQASFRALYHESYAVVTSELRQKIEKSDEPTSRRLTQPERAERFEKQKKKLVGVSIKNETEPSEALVDKAVACYESNELRYLPWEACTSREQEVGSDRRKDTRFTVDEHSGRLKVENKDAEQKAVTTSEVHITQALQRRSLAMDQANLVEYSVMQQWSDRLIRARMQDAPAGYAKPTWAQLVAADKKLFSELRDLTRDGVQANAGARPLDTHVPSVMTSFDVVCLMQPLPSGSSRASDEGKDAEKPEGRARAGLDNPKAPEKVRAIRQSFYSGMCWHGGLTGLYPSVAQYPNAVRAFTRLVRAVSPRHVFSSIVVLDGSEMGIRDDAQNACLPALVIPMTRFSGGQLAIASPHGQVITHSDQSFRARLCSLEQGPIAIDAPGLKHAVMPSQGRRLVLIAFCLQNVTHLDKQSARTLRELGFNLPDAEPPIRAVPAFAKGFPDLGPLGFSSSRSRGEPAVPSFPSCPEALPAVRPQRLMFVELCCGSAGLSFAFRSLGFQVLAIDRASNRHRPLVHCVHLDLRLDSSWTYLTRLVQARQVLLVHVAPREVPWQGRHASQCLRSEASPDGLPGLPPAWQSKVDSANAVYRRTSAFCMWLCEQRSQNPEFMTHFCVENPASSYMWLLPDFVALRSKCFEVSYDSCMHGGDQAKRQVLWTSMRELGTLARQCDNSHTHRQSPTAEAEYPEACCSRYAAAAALALGASHTMPASPCISNESARAAAHRQPRTSRAIVLVDEYQYQVTVPLPSGQVPSLDDKNCLCCGLGPVPAGSKVLGINFEGGVVFPKRPRPDRNVTDQLTDFGEGRAASVTCGVCRNPWQFATLSLSLMHPFDMFSALPDQALTVIARVLIDGPLVVVRHRLNMFVKWKRWGKELVEQEEKSHTLSDKCPQGTTAAEISQRKHKTA</sequence>
<feature type="compositionally biased region" description="Basic and acidic residues" evidence="1">
    <location>
        <begin position="625"/>
        <end position="646"/>
    </location>
</feature>
<evidence type="ECO:0000313" key="2">
    <source>
        <dbReference type="EMBL" id="CAE7515770.1"/>
    </source>
</evidence>
<comment type="caution">
    <text evidence="2">The sequence shown here is derived from an EMBL/GenBank/DDBJ whole genome shotgun (WGS) entry which is preliminary data.</text>
</comment>
<feature type="region of interest" description="Disordered" evidence="1">
    <location>
        <begin position="1267"/>
        <end position="1293"/>
    </location>
</feature>
<evidence type="ECO:0000256" key="1">
    <source>
        <dbReference type="SAM" id="MobiDB-lite"/>
    </source>
</evidence>
<gene>
    <name evidence="2" type="ORF">SNAT2548_LOCUS28869</name>
</gene>
<reference evidence="2" key="1">
    <citation type="submission" date="2021-02" db="EMBL/GenBank/DDBJ databases">
        <authorList>
            <person name="Dougan E. K."/>
            <person name="Rhodes N."/>
            <person name="Thang M."/>
            <person name="Chan C."/>
        </authorList>
    </citation>
    <scope>NUCLEOTIDE SEQUENCE</scope>
</reference>
<feature type="region of interest" description="Disordered" evidence="1">
    <location>
        <begin position="620"/>
        <end position="646"/>
    </location>
</feature>
<proteinExistence type="predicted"/>
<protein>
    <submittedName>
        <fullName evidence="2">Uncharacterized protein</fullName>
    </submittedName>
</protein>
<feature type="compositionally biased region" description="Acidic residues" evidence="1">
    <location>
        <begin position="238"/>
        <end position="264"/>
    </location>
</feature>
<feature type="region of interest" description="Disordered" evidence="1">
    <location>
        <begin position="412"/>
        <end position="433"/>
    </location>
</feature>
<organism evidence="2 3">
    <name type="scientific">Symbiodinium natans</name>
    <dbReference type="NCBI Taxonomy" id="878477"/>
    <lineage>
        <taxon>Eukaryota</taxon>
        <taxon>Sar</taxon>
        <taxon>Alveolata</taxon>
        <taxon>Dinophyceae</taxon>
        <taxon>Suessiales</taxon>
        <taxon>Symbiodiniaceae</taxon>
        <taxon>Symbiodinium</taxon>
    </lineage>
</organism>
<dbReference type="Proteomes" id="UP000604046">
    <property type="component" value="Unassembled WGS sequence"/>
</dbReference>
<feature type="region of interest" description="Disordered" evidence="1">
    <location>
        <begin position="232"/>
        <end position="265"/>
    </location>
</feature>
<dbReference type="EMBL" id="CAJNDS010002535">
    <property type="protein sequence ID" value="CAE7515770.1"/>
    <property type="molecule type" value="Genomic_DNA"/>
</dbReference>
<name>A0A812TBD8_9DINO</name>
<accession>A0A812TBD8</accession>